<dbReference type="Pfam" id="PF12838">
    <property type="entry name" value="Fer4_7"/>
    <property type="match status" value="1"/>
</dbReference>
<keyword evidence="5" id="KW-0560">Oxidoreductase</keyword>
<accession>A0A4Y7RU50</accession>
<dbReference type="PROSITE" id="PS51379">
    <property type="entry name" value="4FE4S_FER_2"/>
    <property type="match status" value="2"/>
</dbReference>
<dbReference type="AlphaFoldDB" id="A0A4Y7RU50"/>
<evidence type="ECO:0000259" key="4">
    <source>
        <dbReference type="PROSITE" id="PS51379"/>
    </source>
</evidence>
<dbReference type="SUPFAM" id="SSF54862">
    <property type="entry name" value="4Fe-4S ferredoxins"/>
    <property type="match status" value="1"/>
</dbReference>
<dbReference type="PANTHER" id="PTHR43122">
    <property type="entry name" value="FERREDOXIN SUBUNIT OF PYRUVATE:FLAVODOXIN OXIDOREDUCTASE-RELATED"/>
    <property type="match status" value="1"/>
</dbReference>
<name>A0A4Y7RU50_9FIRM</name>
<sequence length="83" mass="9119">MSLEFKGRTLELDKGFWTLFPGLCKGCGLCVEKCPVDCIDWSDVLGVYGTPSVKADNRCIACGVCQNVCPDCAIRIDKKKNKN</sequence>
<dbReference type="Gene3D" id="3.30.70.20">
    <property type="match status" value="1"/>
</dbReference>
<proteinExistence type="predicted"/>
<keyword evidence="6" id="KW-1185">Reference proteome</keyword>
<dbReference type="EC" id="1.6.5.11" evidence="5"/>
<organism evidence="5 6">
    <name type="scientific">Pelotomaculum propionicicum</name>
    <dbReference type="NCBI Taxonomy" id="258475"/>
    <lineage>
        <taxon>Bacteria</taxon>
        <taxon>Bacillati</taxon>
        <taxon>Bacillota</taxon>
        <taxon>Clostridia</taxon>
        <taxon>Eubacteriales</taxon>
        <taxon>Desulfotomaculaceae</taxon>
        <taxon>Pelotomaculum</taxon>
    </lineage>
</organism>
<dbReference type="GO" id="GO:0046872">
    <property type="term" value="F:metal ion binding"/>
    <property type="evidence" value="ECO:0007669"/>
    <property type="project" value="UniProtKB-KW"/>
</dbReference>
<dbReference type="InterPro" id="IPR017900">
    <property type="entry name" value="4Fe4S_Fe_S_CS"/>
</dbReference>
<gene>
    <name evidence="5" type="primary">ndhI_1</name>
    <name evidence="5" type="ORF">Pmgp_01103</name>
</gene>
<keyword evidence="3" id="KW-0411">Iron-sulfur</keyword>
<evidence type="ECO:0000256" key="1">
    <source>
        <dbReference type="ARBA" id="ARBA00022723"/>
    </source>
</evidence>
<dbReference type="GO" id="GO:0016491">
    <property type="term" value="F:oxidoreductase activity"/>
    <property type="evidence" value="ECO:0007669"/>
    <property type="project" value="UniProtKB-KW"/>
</dbReference>
<evidence type="ECO:0000313" key="6">
    <source>
        <dbReference type="Proteomes" id="UP000297597"/>
    </source>
</evidence>
<evidence type="ECO:0000313" key="5">
    <source>
        <dbReference type="EMBL" id="TEB12212.1"/>
    </source>
</evidence>
<reference evidence="5 6" key="1">
    <citation type="journal article" date="2018" name="Environ. Microbiol.">
        <title>Novel energy conservation strategies and behaviour of Pelotomaculum schinkii driving syntrophic propionate catabolism.</title>
        <authorList>
            <person name="Hidalgo-Ahumada C.A.P."/>
            <person name="Nobu M.K."/>
            <person name="Narihiro T."/>
            <person name="Tamaki H."/>
            <person name="Liu W.T."/>
            <person name="Kamagata Y."/>
            <person name="Stams A.J.M."/>
            <person name="Imachi H."/>
            <person name="Sousa D.Z."/>
        </authorList>
    </citation>
    <scope>NUCLEOTIDE SEQUENCE [LARGE SCALE GENOMIC DNA]</scope>
    <source>
        <strain evidence="5 6">MGP</strain>
    </source>
</reference>
<dbReference type="EMBL" id="QFFZ01000008">
    <property type="protein sequence ID" value="TEB12212.1"/>
    <property type="molecule type" value="Genomic_DNA"/>
</dbReference>
<evidence type="ECO:0000256" key="2">
    <source>
        <dbReference type="ARBA" id="ARBA00023004"/>
    </source>
</evidence>
<dbReference type="GO" id="GO:0051536">
    <property type="term" value="F:iron-sulfur cluster binding"/>
    <property type="evidence" value="ECO:0007669"/>
    <property type="project" value="UniProtKB-KW"/>
</dbReference>
<dbReference type="PANTHER" id="PTHR43122:SF1">
    <property type="entry name" value="IRON-SULFUR-BINDING PROTEIN"/>
    <property type="match status" value="1"/>
</dbReference>
<dbReference type="InterPro" id="IPR017896">
    <property type="entry name" value="4Fe4S_Fe-S-bd"/>
</dbReference>
<feature type="domain" description="4Fe-4S ferredoxin-type" evidence="4">
    <location>
        <begin position="49"/>
        <end position="79"/>
    </location>
</feature>
<keyword evidence="2" id="KW-0408">Iron</keyword>
<keyword evidence="1" id="KW-0479">Metal-binding</keyword>
<evidence type="ECO:0000256" key="3">
    <source>
        <dbReference type="ARBA" id="ARBA00023014"/>
    </source>
</evidence>
<protein>
    <submittedName>
        <fullName evidence="5">NAD(P)H-quinone oxidoreductase subunit I, chloroplastic</fullName>
        <ecNumber evidence="5">1.6.5.11</ecNumber>
    </submittedName>
</protein>
<comment type="caution">
    <text evidence="5">The sequence shown here is derived from an EMBL/GenBank/DDBJ whole genome shotgun (WGS) entry which is preliminary data.</text>
</comment>
<dbReference type="PROSITE" id="PS00198">
    <property type="entry name" value="4FE4S_FER_1"/>
    <property type="match status" value="2"/>
</dbReference>
<dbReference type="Proteomes" id="UP000297597">
    <property type="component" value="Unassembled WGS sequence"/>
</dbReference>
<feature type="domain" description="4Fe-4S ferredoxin-type" evidence="4">
    <location>
        <begin position="15"/>
        <end position="44"/>
    </location>
</feature>